<protein>
    <recommendedName>
        <fullName evidence="1">Reverse transcriptase domain-containing protein</fullName>
    </recommendedName>
</protein>
<name>A0AAD9TXJ1_9ROSI</name>
<dbReference type="EMBL" id="JANJYI010000007">
    <property type="protein sequence ID" value="KAK2643585.1"/>
    <property type="molecule type" value="Genomic_DNA"/>
</dbReference>
<dbReference type="PROSITE" id="PS50878">
    <property type="entry name" value="RT_POL"/>
    <property type="match status" value="1"/>
</dbReference>
<dbReference type="InterPro" id="IPR043502">
    <property type="entry name" value="DNA/RNA_pol_sf"/>
</dbReference>
<feature type="domain" description="Reverse transcriptase" evidence="1">
    <location>
        <begin position="1"/>
        <end position="124"/>
    </location>
</feature>
<dbReference type="Proteomes" id="UP001280121">
    <property type="component" value="Unassembled WGS sequence"/>
</dbReference>
<dbReference type="InterPro" id="IPR000477">
    <property type="entry name" value="RT_dom"/>
</dbReference>
<organism evidence="2 3">
    <name type="scientific">Dipteronia dyeriana</name>
    <dbReference type="NCBI Taxonomy" id="168575"/>
    <lineage>
        <taxon>Eukaryota</taxon>
        <taxon>Viridiplantae</taxon>
        <taxon>Streptophyta</taxon>
        <taxon>Embryophyta</taxon>
        <taxon>Tracheophyta</taxon>
        <taxon>Spermatophyta</taxon>
        <taxon>Magnoliopsida</taxon>
        <taxon>eudicotyledons</taxon>
        <taxon>Gunneridae</taxon>
        <taxon>Pentapetalae</taxon>
        <taxon>rosids</taxon>
        <taxon>malvids</taxon>
        <taxon>Sapindales</taxon>
        <taxon>Sapindaceae</taxon>
        <taxon>Hippocastanoideae</taxon>
        <taxon>Acereae</taxon>
        <taxon>Dipteronia</taxon>
    </lineage>
</organism>
<accession>A0AAD9TXJ1</accession>
<evidence type="ECO:0000313" key="3">
    <source>
        <dbReference type="Proteomes" id="UP001280121"/>
    </source>
</evidence>
<evidence type="ECO:0000259" key="1">
    <source>
        <dbReference type="PROSITE" id="PS50878"/>
    </source>
</evidence>
<gene>
    <name evidence="2" type="ORF">Ddye_025348</name>
</gene>
<comment type="caution">
    <text evidence="2">The sequence shown here is derived from an EMBL/GenBank/DDBJ whole genome shotgun (WGS) entry which is preliminary data.</text>
</comment>
<dbReference type="PANTHER" id="PTHR19446">
    <property type="entry name" value="REVERSE TRANSCRIPTASES"/>
    <property type="match status" value="1"/>
</dbReference>
<keyword evidence="3" id="KW-1185">Reference proteome</keyword>
<dbReference type="SUPFAM" id="SSF56672">
    <property type="entry name" value="DNA/RNA polymerases"/>
    <property type="match status" value="1"/>
</dbReference>
<sequence length="124" mass="14093">MAFVNNRQILDSFVIAEEILHNWRKCEDGGLLVKLDFEKAYDNVDHKFLNDMMESMGSGPKWRHWICVYIYSPTISVLVNACLTPQFSIERGLRQGDLLSPSLFNMVVSNLFPGSGAKNLLVVK</sequence>
<proteinExistence type="predicted"/>
<dbReference type="Pfam" id="PF00078">
    <property type="entry name" value="RVT_1"/>
    <property type="match status" value="1"/>
</dbReference>
<dbReference type="AlphaFoldDB" id="A0AAD9TXJ1"/>
<reference evidence="2" key="1">
    <citation type="journal article" date="2023" name="Plant J.">
        <title>Genome sequences and population genomics provide insights into the demographic history, inbreeding, and mutation load of two 'living fossil' tree species of Dipteronia.</title>
        <authorList>
            <person name="Feng Y."/>
            <person name="Comes H.P."/>
            <person name="Chen J."/>
            <person name="Zhu S."/>
            <person name="Lu R."/>
            <person name="Zhang X."/>
            <person name="Li P."/>
            <person name="Qiu J."/>
            <person name="Olsen K.M."/>
            <person name="Qiu Y."/>
        </authorList>
    </citation>
    <scope>NUCLEOTIDE SEQUENCE</scope>
    <source>
        <strain evidence="2">KIB01</strain>
    </source>
</reference>
<evidence type="ECO:0000313" key="2">
    <source>
        <dbReference type="EMBL" id="KAK2643585.1"/>
    </source>
</evidence>